<proteinExistence type="predicted"/>
<dbReference type="Proteomes" id="UP000887576">
    <property type="component" value="Unplaced"/>
</dbReference>
<dbReference type="WBParaSite" id="JU765_v2.g11221.t1">
    <property type="protein sequence ID" value="JU765_v2.g11221.t1"/>
    <property type="gene ID" value="JU765_v2.g11221"/>
</dbReference>
<sequence>MITFIHGFVYGVDKPITHCEYKLCKRAPHWNDSPVEFLKDYTIWPLGCPYQNRITIECSGKINPNATIALWDWDKYSSDDLVFTFNWTHIYDGQKKAYIDAFASPRQLDEDNSYKVELYFKFRNPCYGQKNKEYIFPNIVLNYTFIPE</sequence>
<accession>A0AC34PYV2</accession>
<evidence type="ECO:0000313" key="2">
    <source>
        <dbReference type="WBParaSite" id="JU765_v2.g11221.t1"/>
    </source>
</evidence>
<evidence type="ECO:0000313" key="1">
    <source>
        <dbReference type="Proteomes" id="UP000887576"/>
    </source>
</evidence>
<reference evidence="2" key="1">
    <citation type="submission" date="2022-11" db="UniProtKB">
        <authorList>
            <consortium name="WormBaseParasite"/>
        </authorList>
    </citation>
    <scope>IDENTIFICATION</scope>
</reference>
<protein>
    <submittedName>
        <fullName evidence="2">Uncharacterized protein</fullName>
    </submittedName>
</protein>
<organism evidence="1 2">
    <name type="scientific">Panagrolaimus sp. JU765</name>
    <dbReference type="NCBI Taxonomy" id="591449"/>
    <lineage>
        <taxon>Eukaryota</taxon>
        <taxon>Metazoa</taxon>
        <taxon>Ecdysozoa</taxon>
        <taxon>Nematoda</taxon>
        <taxon>Chromadorea</taxon>
        <taxon>Rhabditida</taxon>
        <taxon>Tylenchina</taxon>
        <taxon>Panagrolaimomorpha</taxon>
        <taxon>Panagrolaimoidea</taxon>
        <taxon>Panagrolaimidae</taxon>
        <taxon>Panagrolaimus</taxon>
    </lineage>
</organism>
<name>A0AC34PYV2_9BILA</name>